<dbReference type="InterPro" id="IPR029063">
    <property type="entry name" value="SAM-dependent_MTases_sf"/>
</dbReference>
<evidence type="ECO:0000256" key="4">
    <source>
        <dbReference type="ARBA" id="ARBA00022555"/>
    </source>
</evidence>
<dbReference type="Pfam" id="PF25376">
    <property type="entry name" value="Pre-PUA_NSUN2"/>
    <property type="match status" value="1"/>
</dbReference>
<dbReference type="AlphaFoldDB" id="A0A8K0FWD8"/>
<dbReference type="PANTHER" id="PTHR22808">
    <property type="entry name" value="NCL1 YEAST -RELATED NOL1/NOP2/FMU SUN DOMAIN-CONTAINING"/>
    <property type="match status" value="1"/>
</dbReference>
<evidence type="ECO:0000313" key="15">
    <source>
        <dbReference type="Proteomes" id="UP000801492"/>
    </source>
</evidence>
<reference evidence="14" key="1">
    <citation type="submission" date="2019-08" db="EMBL/GenBank/DDBJ databases">
        <title>The genome of the North American firefly Photinus pyralis.</title>
        <authorList>
            <consortium name="Photinus pyralis genome working group"/>
            <person name="Fallon T.R."/>
            <person name="Sander Lower S.E."/>
            <person name="Weng J.-K."/>
        </authorList>
    </citation>
    <scope>NUCLEOTIDE SEQUENCE</scope>
    <source>
        <strain evidence="14">TRF0915ILg1</strain>
        <tissue evidence="14">Whole body</tissue>
    </source>
</reference>
<keyword evidence="6 11" id="KW-0808">Transferase</keyword>
<feature type="binding site" evidence="11">
    <location>
        <position position="231"/>
    </location>
    <ligand>
        <name>S-adenosyl-L-methionine</name>
        <dbReference type="ChEBI" id="CHEBI:59789"/>
    </ligand>
</feature>
<evidence type="ECO:0000256" key="6">
    <source>
        <dbReference type="ARBA" id="ARBA00022679"/>
    </source>
</evidence>
<evidence type="ECO:0000256" key="8">
    <source>
        <dbReference type="ARBA" id="ARBA00022694"/>
    </source>
</evidence>
<dbReference type="GO" id="GO:0005737">
    <property type="term" value="C:cytoplasm"/>
    <property type="evidence" value="ECO:0007669"/>
    <property type="project" value="TreeGrafter"/>
</dbReference>
<comment type="subcellular location">
    <subcellularLocation>
        <location evidence="1">Nucleus</location>
    </subcellularLocation>
</comment>
<evidence type="ECO:0000256" key="1">
    <source>
        <dbReference type="ARBA" id="ARBA00004123"/>
    </source>
</evidence>
<keyword evidence="10" id="KW-0539">Nucleus</keyword>
<evidence type="ECO:0000256" key="10">
    <source>
        <dbReference type="ARBA" id="ARBA00023242"/>
    </source>
</evidence>
<dbReference type="PRINTS" id="PR02008">
    <property type="entry name" value="RCMTFAMILY"/>
</dbReference>
<organism evidence="14 15">
    <name type="scientific">Ignelater luminosus</name>
    <name type="common">Cucubano</name>
    <name type="synonym">Pyrophorus luminosus</name>
    <dbReference type="NCBI Taxonomy" id="2038154"/>
    <lineage>
        <taxon>Eukaryota</taxon>
        <taxon>Metazoa</taxon>
        <taxon>Ecdysozoa</taxon>
        <taxon>Arthropoda</taxon>
        <taxon>Hexapoda</taxon>
        <taxon>Insecta</taxon>
        <taxon>Pterygota</taxon>
        <taxon>Neoptera</taxon>
        <taxon>Endopterygota</taxon>
        <taxon>Coleoptera</taxon>
        <taxon>Polyphaga</taxon>
        <taxon>Elateriformia</taxon>
        <taxon>Elateroidea</taxon>
        <taxon>Elateridae</taxon>
        <taxon>Agrypninae</taxon>
        <taxon>Pyrophorini</taxon>
        <taxon>Ignelater</taxon>
    </lineage>
</organism>
<dbReference type="InterPro" id="IPR001678">
    <property type="entry name" value="MeTrfase_RsmB-F_NOP2_dom"/>
</dbReference>
<feature type="region of interest" description="Disordered" evidence="12">
    <location>
        <begin position="457"/>
        <end position="495"/>
    </location>
</feature>
<dbReference type="GO" id="GO:0005634">
    <property type="term" value="C:nucleus"/>
    <property type="evidence" value="ECO:0007669"/>
    <property type="project" value="UniProtKB-SubCell"/>
</dbReference>
<sequence length="725" mass="83099">MRATYPTLISSTKILNIYWQVLTRIEKEMGRRKPHFKKKSNAGENQGKDTRKPYENIVKENDKFIKYYKTQNVCNEEEWDQFITTLKTDLPATFRITGSKEEAKKMLEIVQGEFVQECLNQDVDGEKPANIAPLPWYPDKLAWQLELSRKDIRRSEAYFKLHNFLITETENGTLSRQETVSMIPPLFLDVKPHHKVLDMCAAPGSKTAQIIEMLHAEGDDVLPQGYVVANDIDNKRCYMLVHQAKRLNSPCMAVINHDSAILPNLLETLPDGDTRHVQFDRVLCDVPCSGDGTLRKNPDIWMKWTPANCLHQHVVQARILRRGAELVTVGGRLVYSTCSLNPIENEAVIHRVLSETNGALQLVDLSNELPELKRSKGLETWLVGSKQLEFYNTFDEVPHKWRTVIRPQMFPPKPEDKEKFNLNRCVRILPHQQNTGAFFVAVLEKVKPISFKETVTNSEAEFDGPSSEASQQTENVNNSSKREHEDNLPSNQRKKRRFEGYKEDPFVFFNDDEAVWPDIKSFYQISDDFDPKCLLTRCHGGKKKNIYLTSPAVRDLVLQNQHAVKFINTGIRTFVRSDNRNMKCAFRLAQEGLESIFYRMGQDRKIQIPRDDLITLLLNNDPQKPPVISSLSEVVQKQVENLSPGSCILIYKENEGGDNSLILHISGWRGTQSLRCYTPLPSTVHLLRLLGGDVSKYTVNKFKKPESEPQDVEETEISESNVKSE</sequence>
<comment type="similarity">
    <text evidence="2 11">Belongs to the class I-like SAM-binding methyltransferase superfamily. RsmB/NOP family.</text>
</comment>
<keyword evidence="7 11" id="KW-0949">S-adenosyl-L-methionine</keyword>
<evidence type="ECO:0000256" key="2">
    <source>
        <dbReference type="ARBA" id="ARBA00007494"/>
    </source>
</evidence>
<evidence type="ECO:0000256" key="12">
    <source>
        <dbReference type="SAM" id="MobiDB-lite"/>
    </source>
</evidence>
<dbReference type="InterPro" id="IPR057285">
    <property type="entry name" value="Pre-PUA_NSUN2"/>
</dbReference>
<dbReference type="PROSITE" id="PS01153">
    <property type="entry name" value="NOL1_NOP2_SUN"/>
    <property type="match status" value="1"/>
</dbReference>
<keyword evidence="8" id="KW-0819">tRNA processing</keyword>
<feature type="binding site" evidence="11">
    <location>
        <position position="258"/>
    </location>
    <ligand>
        <name>S-adenosyl-L-methionine</name>
        <dbReference type="ChEBI" id="CHEBI:59789"/>
    </ligand>
</feature>
<keyword evidence="9 11" id="KW-0694">RNA-binding</keyword>
<feature type="binding site" evidence="11">
    <location>
        <begin position="200"/>
        <end position="206"/>
    </location>
    <ligand>
        <name>S-adenosyl-L-methionine</name>
        <dbReference type="ChEBI" id="CHEBI:59789"/>
    </ligand>
</feature>
<protein>
    <recommendedName>
        <fullName evidence="3">tRNA (cytosine(34)-C(5))-methyltransferase</fullName>
        <ecNumber evidence="3">2.1.1.203</ecNumber>
    </recommendedName>
</protein>
<dbReference type="InterPro" id="IPR023267">
    <property type="entry name" value="RCMT"/>
</dbReference>
<dbReference type="SUPFAM" id="SSF53335">
    <property type="entry name" value="S-adenosyl-L-methionine-dependent methyltransferases"/>
    <property type="match status" value="1"/>
</dbReference>
<dbReference type="InterPro" id="IPR049560">
    <property type="entry name" value="MeTrfase_RsmB-F_NOP2_cat"/>
</dbReference>
<dbReference type="InterPro" id="IPR023270">
    <property type="entry name" value="RCMT_NCL1"/>
</dbReference>
<evidence type="ECO:0000256" key="9">
    <source>
        <dbReference type="ARBA" id="ARBA00022884"/>
    </source>
</evidence>
<feature type="compositionally biased region" description="Acidic residues" evidence="12">
    <location>
        <begin position="708"/>
        <end position="717"/>
    </location>
</feature>
<dbReference type="EC" id="2.1.1.203" evidence="3"/>
<comment type="caution">
    <text evidence="14">The sequence shown here is derived from an EMBL/GenBank/DDBJ whole genome shotgun (WGS) entry which is preliminary data.</text>
</comment>
<evidence type="ECO:0000256" key="7">
    <source>
        <dbReference type="ARBA" id="ARBA00022691"/>
    </source>
</evidence>
<feature type="domain" description="SAM-dependent MTase RsmB/NOP-type" evidence="13">
    <location>
        <begin position="82"/>
        <end position="446"/>
    </location>
</feature>
<gene>
    <name evidence="14" type="ORF">ILUMI_25000</name>
</gene>
<dbReference type="Pfam" id="PF01189">
    <property type="entry name" value="Methyltr_RsmB-F"/>
    <property type="match status" value="1"/>
</dbReference>
<dbReference type="Gene3D" id="3.40.50.150">
    <property type="entry name" value="Vaccinia Virus protein VP39"/>
    <property type="match status" value="1"/>
</dbReference>
<dbReference type="Proteomes" id="UP000801492">
    <property type="component" value="Unassembled WGS sequence"/>
</dbReference>
<evidence type="ECO:0000313" key="14">
    <source>
        <dbReference type="EMBL" id="KAF2881175.1"/>
    </source>
</evidence>
<dbReference type="GO" id="GO:0030488">
    <property type="term" value="P:tRNA methylation"/>
    <property type="evidence" value="ECO:0007669"/>
    <property type="project" value="TreeGrafter"/>
</dbReference>
<feature type="region of interest" description="Disordered" evidence="12">
    <location>
        <begin position="30"/>
        <end position="54"/>
    </location>
</feature>
<keyword evidence="4" id="KW-0820">tRNA-binding</keyword>
<feature type="region of interest" description="Disordered" evidence="12">
    <location>
        <begin position="702"/>
        <end position="725"/>
    </location>
</feature>
<dbReference type="GO" id="GO:0016428">
    <property type="term" value="F:tRNA (cytidine-5-)-methyltransferase activity"/>
    <property type="evidence" value="ECO:0007669"/>
    <property type="project" value="InterPro"/>
</dbReference>
<dbReference type="InterPro" id="IPR018314">
    <property type="entry name" value="RsmB/NOL1/NOP2-like_CS"/>
</dbReference>
<dbReference type="PROSITE" id="PS51686">
    <property type="entry name" value="SAM_MT_RSMB_NOP"/>
    <property type="match status" value="1"/>
</dbReference>
<dbReference type="GO" id="GO:0000049">
    <property type="term" value="F:tRNA binding"/>
    <property type="evidence" value="ECO:0007669"/>
    <property type="project" value="UniProtKB-KW"/>
</dbReference>
<name>A0A8K0FWD8_IGNLU</name>
<dbReference type="OrthoDB" id="6093671at2759"/>
<feature type="compositionally biased region" description="Polar residues" evidence="12">
    <location>
        <begin position="467"/>
        <end position="479"/>
    </location>
</feature>
<evidence type="ECO:0000256" key="3">
    <source>
        <dbReference type="ARBA" id="ARBA00012629"/>
    </source>
</evidence>
<accession>A0A8K0FWD8</accession>
<keyword evidence="5 11" id="KW-0489">Methyltransferase</keyword>
<dbReference type="PANTHER" id="PTHR22808:SF1">
    <property type="entry name" value="RNA CYTOSINE-C(5)-METHYLTRANSFERASE NSUN2-RELATED"/>
    <property type="match status" value="1"/>
</dbReference>
<dbReference type="PRINTS" id="PR02011">
    <property type="entry name" value="RCMTNCL1"/>
</dbReference>
<keyword evidence="15" id="KW-1185">Reference proteome</keyword>
<evidence type="ECO:0000259" key="13">
    <source>
        <dbReference type="PROSITE" id="PS51686"/>
    </source>
</evidence>
<feature type="active site" description="Nucleophile" evidence="11">
    <location>
        <position position="338"/>
    </location>
</feature>
<dbReference type="Pfam" id="PF25378">
    <property type="entry name" value="PUA_NSUN2"/>
    <property type="match status" value="1"/>
</dbReference>
<evidence type="ECO:0000256" key="5">
    <source>
        <dbReference type="ARBA" id="ARBA00022603"/>
    </source>
</evidence>
<dbReference type="EMBL" id="VTPC01090849">
    <property type="protein sequence ID" value="KAF2881175.1"/>
    <property type="molecule type" value="Genomic_DNA"/>
</dbReference>
<evidence type="ECO:0000256" key="11">
    <source>
        <dbReference type="PROSITE-ProRule" id="PRU01023"/>
    </source>
</evidence>
<proteinExistence type="inferred from homology"/>
<dbReference type="InterPro" id="IPR057286">
    <property type="entry name" value="PUA_NSUN2"/>
</dbReference>
<feature type="binding site" evidence="11">
    <location>
        <position position="285"/>
    </location>
    <ligand>
        <name>S-adenosyl-L-methionine</name>
        <dbReference type="ChEBI" id="CHEBI:59789"/>
    </ligand>
</feature>